<dbReference type="PANTHER" id="PTHR36840:SF1">
    <property type="entry name" value="BLL5714 PROTEIN"/>
    <property type="match status" value="1"/>
</dbReference>
<gene>
    <name evidence="2" type="ORF">AYR63_12440</name>
</gene>
<name>A0A1B2J0P9_9LACO</name>
<dbReference type="Proteomes" id="UP000093267">
    <property type="component" value="Chromosome"/>
</dbReference>
<evidence type="ECO:0008006" key="4">
    <source>
        <dbReference type="Google" id="ProtNLM"/>
    </source>
</evidence>
<dbReference type="KEGG" id="lpd:AYR62_05530"/>
<feature type="transmembrane region" description="Helical" evidence="1">
    <location>
        <begin position="284"/>
        <end position="307"/>
    </location>
</feature>
<dbReference type="EMBL" id="CP014924">
    <property type="protein sequence ID" value="ANZ67867.1"/>
    <property type="molecule type" value="Genomic_DNA"/>
</dbReference>
<dbReference type="InterPro" id="IPR010640">
    <property type="entry name" value="Low_temperature_requirement_A"/>
</dbReference>
<dbReference type="AlphaFoldDB" id="A0A1B2J0P9"/>
<accession>A0A1B2J0P9</accession>
<evidence type="ECO:0000313" key="3">
    <source>
        <dbReference type="Proteomes" id="UP000093267"/>
    </source>
</evidence>
<feature type="transmembrane region" description="Helical" evidence="1">
    <location>
        <begin position="319"/>
        <end position="336"/>
    </location>
</feature>
<feature type="transmembrane region" description="Helical" evidence="1">
    <location>
        <begin position="342"/>
        <end position="360"/>
    </location>
</feature>
<organism evidence="2 3">
    <name type="scientific">Secundilactobacillus paracollinoides</name>
    <dbReference type="NCBI Taxonomy" id="240427"/>
    <lineage>
        <taxon>Bacteria</taxon>
        <taxon>Bacillati</taxon>
        <taxon>Bacillota</taxon>
        <taxon>Bacilli</taxon>
        <taxon>Lactobacillales</taxon>
        <taxon>Lactobacillaceae</taxon>
        <taxon>Secundilactobacillus</taxon>
    </lineage>
</organism>
<sequence length="371" mass="42627">MKIKEKSVGLIELFYDLIYVYAVSNLTEIIDHEGKYIPLGVFFEYLIASFVIVQAWLYLTNYINRFGYSTWQEYFLIGVNMIGTLYMTNSINADWTKMYLPFNLSMYIMLISIAGLYFMQFKRTDGGAAIARYAYRVITIVASIYLLIIILAWWLTFPMVMNLDVIAVAAGVVLPIVIKVDFDNKVVSFPHLVERFESLAIIMFGETVVSMADYFELNQFSLIPMVVFLSVMMLFGSYVLQIHYVIEHRQSTRGLVLMYSHFLIVISLNMLTAALTAIREELDSFWLIFIITSLVIFYLSLSANSIYEKERYSLRVSGFLIKGTILIVGGLAWLLMPINLGTATGILLVVTASIFAYDFYQYQHQLRQISE</sequence>
<keyword evidence="1" id="KW-0472">Membrane</keyword>
<dbReference type="RefSeq" id="WP_065912020.1">
    <property type="nucleotide sequence ID" value="NZ_CP014915.1"/>
</dbReference>
<feature type="transmembrane region" description="Helical" evidence="1">
    <location>
        <begin position="221"/>
        <end position="244"/>
    </location>
</feature>
<dbReference type="PANTHER" id="PTHR36840">
    <property type="entry name" value="BLL5714 PROTEIN"/>
    <property type="match status" value="1"/>
</dbReference>
<evidence type="ECO:0000313" key="2">
    <source>
        <dbReference type="EMBL" id="ANZ67867.1"/>
    </source>
</evidence>
<proteinExistence type="predicted"/>
<feature type="transmembrane region" description="Helical" evidence="1">
    <location>
        <begin position="100"/>
        <end position="121"/>
    </location>
</feature>
<keyword evidence="3" id="KW-1185">Reference proteome</keyword>
<feature type="transmembrane region" description="Helical" evidence="1">
    <location>
        <begin position="36"/>
        <end position="59"/>
    </location>
</feature>
<reference evidence="2 3" key="1">
    <citation type="submission" date="2016-03" db="EMBL/GenBank/DDBJ databases">
        <title>Pediococcus and Lactobacillus from brewery environment - whole genome sequencing and assembly.</title>
        <authorList>
            <person name="Behr J."/>
            <person name="Geissler A.J."/>
            <person name="Vogel R.F."/>
        </authorList>
    </citation>
    <scope>NUCLEOTIDE SEQUENCE [LARGE SCALE GENOMIC DNA]</scope>
    <source>
        <strain evidence="2 3">TMW 1.1995</strain>
    </source>
</reference>
<feature type="transmembrane region" description="Helical" evidence="1">
    <location>
        <begin position="256"/>
        <end position="278"/>
    </location>
</feature>
<feature type="transmembrane region" description="Helical" evidence="1">
    <location>
        <begin position="133"/>
        <end position="154"/>
    </location>
</feature>
<evidence type="ECO:0000256" key="1">
    <source>
        <dbReference type="SAM" id="Phobius"/>
    </source>
</evidence>
<keyword evidence="1" id="KW-1133">Transmembrane helix</keyword>
<protein>
    <recommendedName>
        <fullName evidence="4">Low temperature requirement protein A</fullName>
    </recommendedName>
</protein>
<dbReference type="Pfam" id="PF06772">
    <property type="entry name" value="LtrA"/>
    <property type="match status" value="1"/>
</dbReference>
<dbReference type="STRING" id="240427.AYR62_05530"/>
<keyword evidence="1" id="KW-0812">Transmembrane</keyword>
<feature type="transmembrane region" description="Helical" evidence="1">
    <location>
        <begin position="7"/>
        <end position="24"/>
    </location>
</feature>
<feature type="transmembrane region" description="Helical" evidence="1">
    <location>
        <begin position="71"/>
        <end position="88"/>
    </location>
</feature>